<evidence type="ECO:0000256" key="4">
    <source>
        <dbReference type="ARBA" id="ARBA00022614"/>
    </source>
</evidence>
<dbReference type="OMA" id="SPIYYQD"/>
<organism evidence="15 16">
    <name type="scientific">Quercus lobata</name>
    <name type="common">Valley oak</name>
    <dbReference type="NCBI Taxonomy" id="97700"/>
    <lineage>
        <taxon>Eukaryota</taxon>
        <taxon>Viridiplantae</taxon>
        <taxon>Streptophyta</taxon>
        <taxon>Embryophyta</taxon>
        <taxon>Tracheophyta</taxon>
        <taxon>Spermatophyta</taxon>
        <taxon>Magnoliopsida</taxon>
        <taxon>eudicotyledons</taxon>
        <taxon>Gunneridae</taxon>
        <taxon>Pentapetalae</taxon>
        <taxon>rosids</taxon>
        <taxon>fabids</taxon>
        <taxon>Fagales</taxon>
        <taxon>Fagaceae</taxon>
        <taxon>Quercus</taxon>
    </lineage>
</organism>
<evidence type="ECO:0000256" key="5">
    <source>
        <dbReference type="ARBA" id="ARBA00022692"/>
    </source>
</evidence>
<feature type="domain" description="Leucine-rich repeat-containing N-terminal plant-type" evidence="14">
    <location>
        <begin position="34"/>
        <end position="77"/>
    </location>
</feature>
<dbReference type="AlphaFoldDB" id="A0A7N2M5C5"/>
<dbReference type="Gramene" id="QL07p034494:mrna">
    <property type="protein sequence ID" value="QL07p034494:mrna:CDS:1"/>
    <property type="gene ID" value="QL07p034494"/>
</dbReference>
<evidence type="ECO:0000256" key="13">
    <source>
        <dbReference type="SAM" id="Phobius"/>
    </source>
</evidence>
<dbReference type="SMART" id="SM00365">
    <property type="entry name" value="LRR_SD22"/>
    <property type="match status" value="7"/>
</dbReference>
<dbReference type="Gene3D" id="3.80.10.10">
    <property type="entry name" value="Ribonuclease Inhibitor"/>
    <property type="match status" value="6"/>
</dbReference>
<dbReference type="InterPro" id="IPR013210">
    <property type="entry name" value="LRR_N_plant-typ"/>
</dbReference>
<dbReference type="Pfam" id="PF00560">
    <property type="entry name" value="LRR_1"/>
    <property type="match status" value="11"/>
</dbReference>
<keyword evidence="16" id="KW-1185">Reference proteome</keyword>
<dbReference type="SUPFAM" id="SSF52047">
    <property type="entry name" value="RNI-like"/>
    <property type="match status" value="2"/>
</dbReference>
<evidence type="ECO:0000256" key="10">
    <source>
        <dbReference type="ARBA" id="ARBA00023170"/>
    </source>
</evidence>
<feature type="region of interest" description="Disordered" evidence="12">
    <location>
        <begin position="1065"/>
        <end position="1088"/>
    </location>
</feature>
<evidence type="ECO:0000256" key="3">
    <source>
        <dbReference type="ARBA" id="ARBA00022475"/>
    </source>
</evidence>
<comment type="subcellular location">
    <subcellularLocation>
        <location evidence="1">Cell membrane</location>
        <topology evidence="1">Single-pass type I membrane protein</topology>
    </subcellularLocation>
</comment>
<dbReference type="EMBL" id="LRBV02000007">
    <property type="status" value="NOT_ANNOTATED_CDS"/>
    <property type="molecule type" value="Genomic_DNA"/>
</dbReference>
<evidence type="ECO:0000313" key="15">
    <source>
        <dbReference type="EnsemblPlants" id="QL07p034494:mrna:CDS:1"/>
    </source>
</evidence>
<evidence type="ECO:0000313" key="16">
    <source>
        <dbReference type="Proteomes" id="UP000594261"/>
    </source>
</evidence>
<dbReference type="PROSITE" id="PS51450">
    <property type="entry name" value="LRR"/>
    <property type="match status" value="1"/>
</dbReference>
<protein>
    <recommendedName>
        <fullName evidence="14">Leucine-rich repeat-containing N-terminal plant-type domain-containing protein</fullName>
    </recommendedName>
</protein>
<evidence type="ECO:0000256" key="2">
    <source>
        <dbReference type="ARBA" id="ARBA00009592"/>
    </source>
</evidence>
<keyword evidence="11" id="KW-0325">Glycoprotein</keyword>
<keyword evidence="4" id="KW-0433">Leucine-rich repeat</keyword>
<dbReference type="InterPro" id="IPR046956">
    <property type="entry name" value="RLP23-like"/>
</dbReference>
<dbReference type="InterPro" id="IPR003591">
    <property type="entry name" value="Leu-rich_rpt_typical-subtyp"/>
</dbReference>
<keyword evidence="3" id="KW-1003">Cell membrane</keyword>
<dbReference type="InterPro" id="IPR032675">
    <property type="entry name" value="LRR_dom_sf"/>
</dbReference>
<feature type="transmembrane region" description="Helical" evidence="13">
    <location>
        <begin position="1006"/>
        <end position="1029"/>
    </location>
</feature>
<keyword evidence="5 13" id="KW-0812">Transmembrane</keyword>
<evidence type="ECO:0000256" key="12">
    <source>
        <dbReference type="SAM" id="MobiDB-lite"/>
    </source>
</evidence>
<reference evidence="15 16" key="1">
    <citation type="journal article" date="2016" name="G3 (Bethesda)">
        <title>First Draft Assembly and Annotation of the Genome of a California Endemic Oak Quercus lobata Nee (Fagaceae).</title>
        <authorList>
            <person name="Sork V.L."/>
            <person name="Fitz-Gibbon S.T."/>
            <person name="Puiu D."/>
            <person name="Crepeau M."/>
            <person name="Gugger P.F."/>
            <person name="Sherman R."/>
            <person name="Stevens K."/>
            <person name="Langley C.H."/>
            <person name="Pellegrini M."/>
            <person name="Salzberg S.L."/>
        </authorList>
    </citation>
    <scope>NUCLEOTIDE SEQUENCE [LARGE SCALE GENOMIC DNA]</scope>
    <source>
        <strain evidence="15 16">cv. SW786</strain>
    </source>
</reference>
<dbReference type="Proteomes" id="UP000594261">
    <property type="component" value="Chromosome 7"/>
</dbReference>
<name>A0A7N2M5C5_QUELO</name>
<dbReference type="InterPro" id="IPR001611">
    <property type="entry name" value="Leu-rich_rpt"/>
</dbReference>
<dbReference type="PANTHER" id="PTHR48061:SF2">
    <property type="entry name" value="RECEPTOR LIKE PROTEIN 30-LIKE"/>
    <property type="match status" value="1"/>
</dbReference>
<keyword evidence="8 13" id="KW-1133">Transmembrane helix</keyword>
<evidence type="ECO:0000256" key="7">
    <source>
        <dbReference type="ARBA" id="ARBA00022737"/>
    </source>
</evidence>
<evidence type="ECO:0000259" key="14">
    <source>
        <dbReference type="Pfam" id="PF08263"/>
    </source>
</evidence>
<dbReference type="FunFam" id="3.80.10.10:FF:000213">
    <property type="entry name" value="Tyrosine-sulfated glycopeptide receptor 1"/>
    <property type="match status" value="2"/>
</dbReference>
<dbReference type="Pfam" id="PF08263">
    <property type="entry name" value="LRRNT_2"/>
    <property type="match status" value="1"/>
</dbReference>
<dbReference type="Pfam" id="PF13855">
    <property type="entry name" value="LRR_8"/>
    <property type="match status" value="3"/>
</dbReference>
<dbReference type="PRINTS" id="PR00019">
    <property type="entry name" value="LEURICHRPT"/>
</dbReference>
<dbReference type="SUPFAM" id="SSF52058">
    <property type="entry name" value="L domain-like"/>
    <property type="match status" value="2"/>
</dbReference>
<reference evidence="15" key="2">
    <citation type="submission" date="2021-01" db="UniProtKB">
        <authorList>
            <consortium name="EnsemblPlants"/>
        </authorList>
    </citation>
    <scope>IDENTIFICATION</scope>
</reference>
<dbReference type="InParanoid" id="A0A7N2M5C5"/>
<sequence>MRISLLSWLFFIPICSLFLNFGIFVVSQSQTCLSDQRDFLIGLKNNLKFNSTLSTKLVQWNETQFSDCCLWKGVSCSKEGRVVGLDLFNESITGGLHNSSLLFSLHYLQTLNLSYNKLNSSQIPSQFGNLTNLFYLNLSNSGFAGQIPSEISNLKRLVTLDLSTYFLLSYSMLEIKKPNLATLVKNFVELKELYLDGVNISAPGNEWCQALSSSVPNLRVLSMSDCYLSGPFDSSLQKLQSLSIIRLDFNLFNAHVPDFFANFANLTSLGLSSCGLNGTFPEKVFRILTLQTIDLSNNELLQGSLPEFLPNGSLRSLLLSGTKFSGALPDSIGNLAMLSRIDLSGCNFSGSIPNSMGNLTQLVYLDMSSNSFNGLIPSFSMAKKLTQIYLSHNDLTGKIDSLNWKDLLNLVILDLGNNSLKGNIPASLFSLPSLQILRLFHNQFYGRLGFNVSSHLLNTLDLSSNNLEGPVPTSVFQLKGLKLLSLSLNNFSGSLQLNKIQQLRNLSNLDLSYNNLSIEYIETSSSSSFPQISTLKLASCKLKTSPDFLINQSKLTMLDLSNNEIPGKIPNWIQNLTNLLYLNLSHNLLEGPLLNLPSTLTILDLHSNKLQGQLPTLPPSAIYLDLSWNNFTSFIPAGILSSLSVASLLYLSNNHLSGSIPVSICNAPYLQVLDLHNNFLNGTIPQCFYGMTETLRVLDLRRNNLGGNLSDSFPVNCGLLTLNLNGNLLEGAVPKSLGNCKRLEVLDLGNNKIKDAFPCYLKNISSLHVLILRSNQFYGSIVCGGPNTSWPMLQIVDLASNNFIGRLPRESIFAWKAMMDHAQSRIQYLQFGILQFSQNYYQDMIRVTIKGLDIELVRILTLFTSIDVSCNNLNGTIPEEIGELKSLRLLNFSHNALTGHIQPSLGNLTQLESLDLSSNNLTGEIPVQLADSLTFLSFLNLSFNQLVGPIPQGKQFATFTNDSYERNRGLCGSPLVKNCTNGTAPPPSATQKSEGTSSTTLIGFDWQFILTGLGFGVGAAVVVAPLTFWEKGRKWHDDSIDKILLVILPMMGLSYTGCYNAKVEAEEDLEDENTEDSEDDDDDDEMEDEEFRGRYCVICSKLDISWTRVIHDPMCACHNSPPLSSSSSTSSSSS</sequence>
<keyword evidence="10" id="KW-0675">Receptor</keyword>
<keyword evidence="7" id="KW-0677">Repeat</keyword>
<dbReference type="FunFam" id="3.80.10.10:FF:000041">
    <property type="entry name" value="LRR receptor-like serine/threonine-protein kinase ERECTA"/>
    <property type="match status" value="1"/>
</dbReference>
<proteinExistence type="inferred from homology"/>
<dbReference type="GO" id="GO:0005886">
    <property type="term" value="C:plasma membrane"/>
    <property type="evidence" value="ECO:0007669"/>
    <property type="project" value="UniProtKB-SubCell"/>
</dbReference>
<evidence type="ECO:0000256" key="11">
    <source>
        <dbReference type="ARBA" id="ARBA00023180"/>
    </source>
</evidence>
<dbReference type="EnsemblPlants" id="QL07p034494:mrna">
    <property type="protein sequence ID" value="QL07p034494:mrna:CDS:1"/>
    <property type="gene ID" value="QL07p034494"/>
</dbReference>
<evidence type="ECO:0000256" key="6">
    <source>
        <dbReference type="ARBA" id="ARBA00022729"/>
    </source>
</evidence>
<comment type="similarity">
    <text evidence="2">Belongs to the RLP family.</text>
</comment>
<evidence type="ECO:0000256" key="8">
    <source>
        <dbReference type="ARBA" id="ARBA00022989"/>
    </source>
</evidence>
<evidence type="ECO:0000256" key="1">
    <source>
        <dbReference type="ARBA" id="ARBA00004251"/>
    </source>
</evidence>
<accession>A0A7N2M5C5</accession>
<dbReference type="PANTHER" id="PTHR48061">
    <property type="entry name" value="LEUCINE-RICH REPEAT RECEPTOR PROTEIN KINASE EMS1-LIKE-RELATED"/>
    <property type="match status" value="1"/>
</dbReference>
<keyword evidence="9 13" id="KW-0472">Membrane</keyword>
<keyword evidence="6" id="KW-0732">Signal</keyword>
<dbReference type="SMART" id="SM00369">
    <property type="entry name" value="LRR_TYP"/>
    <property type="match status" value="7"/>
</dbReference>
<evidence type="ECO:0000256" key="9">
    <source>
        <dbReference type="ARBA" id="ARBA00023136"/>
    </source>
</evidence>